<organism evidence="2 3">
    <name type="scientific">Fusarium agapanthi</name>
    <dbReference type="NCBI Taxonomy" id="1803897"/>
    <lineage>
        <taxon>Eukaryota</taxon>
        <taxon>Fungi</taxon>
        <taxon>Dikarya</taxon>
        <taxon>Ascomycota</taxon>
        <taxon>Pezizomycotina</taxon>
        <taxon>Sordariomycetes</taxon>
        <taxon>Hypocreomycetidae</taxon>
        <taxon>Hypocreales</taxon>
        <taxon>Nectriaceae</taxon>
        <taxon>Fusarium</taxon>
        <taxon>Fusarium fujikuroi species complex</taxon>
    </lineage>
</organism>
<dbReference type="InterPro" id="IPR036673">
    <property type="entry name" value="Cyanovirin-N_sf"/>
</dbReference>
<dbReference type="AlphaFoldDB" id="A0A9P5EDW5"/>
<dbReference type="Proteomes" id="UP000737391">
    <property type="component" value="Unassembled WGS sequence"/>
</dbReference>
<feature type="signal peptide" evidence="1">
    <location>
        <begin position="1"/>
        <end position="17"/>
    </location>
</feature>
<evidence type="ECO:0008006" key="4">
    <source>
        <dbReference type="Google" id="ProtNLM"/>
    </source>
</evidence>
<dbReference type="OrthoDB" id="5015698at2759"/>
<comment type="caution">
    <text evidence="2">The sequence shown here is derived from an EMBL/GenBank/DDBJ whole genome shotgun (WGS) entry which is preliminary data.</text>
</comment>
<keyword evidence="1" id="KW-0732">Signal</keyword>
<dbReference type="EMBL" id="LUFC02000441">
    <property type="protein sequence ID" value="KAF4497303.1"/>
    <property type="molecule type" value="Genomic_DNA"/>
</dbReference>
<keyword evidence="3" id="KW-1185">Reference proteome</keyword>
<dbReference type="SUPFAM" id="SSF51322">
    <property type="entry name" value="Cyanovirin-N"/>
    <property type="match status" value="1"/>
</dbReference>
<proteinExistence type="predicted"/>
<protein>
    <recommendedName>
        <fullName evidence="4">Cyanovirin-N domain-containing protein</fullName>
    </recommendedName>
</protein>
<feature type="chain" id="PRO_5040427520" description="Cyanovirin-N domain-containing protein" evidence="1">
    <location>
        <begin position="18"/>
        <end position="406"/>
    </location>
</feature>
<evidence type="ECO:0000313" key="3">
    <source>
        <dbReference type="Proteomes" id="UP000737391"/>
    </source>
</evidence>
<evidence type="ECO:0000313" key="2">
    <source>
        <dbReference type="EMBL" id="KAF4497303.1"/>
    </source>
</evidence>
<name>A0A9P5EDW5_9HYPO</name>
<accession>A0A9P5EDW5</accession>
<gene>
    <name evidence="2" type="ORF">FAGAP_6532</name>
</gene>
<evidence type="ECO:0000256" key="1">
    <source>
        <dbReference type="SAM" id="SignalP"/>
    </source>
</evidence>
<reference evidence="2" key="1">
    <citation type="submission" date="2020-01" db="EMBL/GenBank/DDBJ databases">
        <title>Identification and distribution of gene clusters putatively required for synthesis of sphingolipid metabolism inhibitors in phylogenetically diverse species of the filamentous fungus Fusarium.</title>
        <authorList>
            <person name="Kim H.-S."/>
            <person name="Busman M."/>
            <person name="Brown D.W."/>
            <person name="Divon H."/>
            <person name="Uhlig S."/>
            <person name="Proctor R.H."/>
        </authorList>
    </citation>
    <scope>NUCLEOTIDE SEQUENCE</scope>
    <source>
        <strain evidence="2">NRRL 31653</strain>
    </source>
</reference>
<sequence>MTKVATVIMTLLGTAFAQIDRTCIDIAFNSETNTLSGKCQPRDNSGYIPSELDLSDCFGYDGTTITNDKVAVPIEAAVAHEYVSNKDGHLLSREFKGLCLLSPSLSKLYLPFHYFSNNHGAFRDAIRDADVKVLDLCVQLGAAPPALDTGRMKWQLPESDGCQCLSELLHTYHRPIDKLLESIYLGNAPIGKCVDTLKWLLDRGCDMTEQGDQNWYKGNEHCDHVSEFLVTTLSKSPDRTSTEGICQMINLLQIHGYSLPFKMSMHTYWMTKSWMTKPDRSSPGLIMKPLEVALRSHCPPYFLELVLRDYMRRLVKFKVSHVRPPPLMDRWAGDYAYVNQGADHVVKQPWWKFTNLLDTVWGPFLDLTDDSTSWTEQYRGEAADIFELKRQILIEDRVVDRDERIC</sequence>